<keyword evidence="3" id="KW-1185">Reference proteome</keyword>
<evidence type="ECO:0000256" key="1">
    <source>
        <dbReference type="SAM" id="MobiDB-lite"/>
    </source>
</evidence>
<proteinExistence type="predicted"/>
<dbReference type="EMBL" id="CAIIXF020000009">
    <property type="protein sequence ID" value="CAH1794300.1"/>
    <property type="molecule type" value="Genomic_DNA"/>
</dbReference>
<accession>A0A8J1U7C4</accession>
<evidence type="ECO:0000313" key="2">
    <source>
        <dbReference type="EMBL" id="CAH1794300.1"/>
    </source>
</evidence>
<feature type="compositionally biased region" description="Low complexity" evidence="1">
    <location>
        <begin position="20"/>
        <end position="35"/>
    </location>
</feature>
<feature type="non-terminal residue" evidence="2">
    <location>
        <position position="1"/>
    </location>
</feature>
<feature type="region of interest" description="Disordered" evidence="1">
    <location>
        <begin position="1"/>
        <end position="94"/>
    </location>
</feature>
<organism evidence="2 3">
    <name type="scientific">Owenia fusiformis</name>
    <name type="common">Polychaete worm</name>
    <dbReference type="NCBI Taxonomy" id="6347"/>
    <lineage>
        <taxon>Eukaryota</taxon>
        <taxon>Metazoa</taxon>
        <taxon>Spiralia</taxon>
        <taxon>Lophotrochozoa</taxon>
        <taxon>Annelida</taxon>
        <taxon>Polychaeta</taxon>
        <taxon>Sedentaria</taxon>
        <taxon>Canalipalpata</taxon>
        <taxon>Sabellida</taxon>
        <taxon>Oweniida</taxon>
        <taxon>Oweniidae</taxon>
        <taxon>Owenia</taxon>
    </lineage>
</organism>
<dbReference type="Proteomes" id="UP000749559">
    <property type="component" value="Unassembled WGS sequence"/>
</dbReference>
<reference evidence="2" key="1">
    <citation type="submission" date="2022-03" db="EMBL/GenBank/DDBJ databases">
        <authorList>
            <person name="Martin C."/>
        </authorList>
    </citation>
    <scope>NUCLEOTIDE SEQUENCE</scope>
</reference>
<name>A0A8J1U7C4_OWEFU</name>
<feature type="compositionally biased region" description="Basic and acidic residues" evidence="1">
    <location>
        <begin position="57"/>
        <end position="88"/>
    </location>
</feature>
<protein>
    <submittedName>
        <fullName evidence="2">Uncharacterized protein</fullName>
    </submittedName>
</protein>
<feature type="compositionally biased region" description="Polar residues" evidence="1">
    <location>
        <begin position="9"/>
        <end position="19"/>
    </location>
</feature>
<sequence>AIGKPSNFPVGTSSNIVLSNTPGTFTTPTLLTVPNPRSPVPLTTYPKDPLISTSYSKVDENDNPKQQNDKPKQNDRPKKQDDDNDVHIFKPSPKVPSVSLTEALIPLEPEYLVTTSSPHMLKRSFLSVESQCSSGESEPIPPITNELVFHTDDGAEVETDINTDDNQTYGTGTDYRTLLDVNQTLSQSALQLGGTFSDFNIGIVAISNIFLI</sequence>
<evidence type="ECO:0000313" key="3">
    <source>
        <dbReference type="Proteomes" id="UP000749559"/>
    </source>
</evidence>
<comment type="caution">
    <text evidence="2">The sequence shown here is derived from an EMBL/GenBank/DDBJ whole genome shotgun (WGS) entry which is preliminary data.</text>
</comment>
<gene>
    <name evidence="2" type="ORF">OFUS_LOCUS19019</name>
</gene>
<dbReference type="AlphaFoldDB" id="A0A8J1U7C4"/>